<evidence type="ECO:0000313" key="4">
    <source>
        <dbReference type="Proteomes" id="UP000782880"/>
    </source>
</evidence>
<evidence type="ECO:0000259" key="2">
    <source>
        <dbReference type="Pfam" id="PF00535"/>
    </source>
</evidence>
<evidence type="ECO:0000256" key="1">
    <source>
        <dbReference type="SAM" id="Phobius"/>
    </source>
</evidence>
<dbReference type="PANTHER" id="PTHR48090">
    <property type="entry name" value="UNDECAPRENYL-PHOSPHATE 4-DEOXY-4-FORMAMIDO-L-ARABINOSE TRANSFERASE-RELATED"/>
    <property type="match status" value="1"/>
</dbReference>
<keyword evidence="1" id="KW-1133">Transmembrane helix</keyword>
<keyword evidence="1" id="KW-0812">Transmembrane</keyword>
<keyword evidence="1" id="KW-0472">Membrane</keyword>
<comment type="caution">
    <text evidence="3">The sequence shown here is derived from an EMBL/GenBank/DDBJ whole genome shotgun (WGS) entry which is preliminary data.</text>
</comment>
<dbReference type="GO" id="GO:0016757">
    <property type="term" value="F:glycosyltransferase activity"/>
    <property type="evidence" value="ECO:0007669"/>
    <property type="project" value="UniProtKB-KW"/>
</dbReference>
<dbReference type="InterPro" id="IPR001173">
    <property type="entry name" value="Glyco_trans_2-like"/>
</dbReference>
<dbReference type="AlphaFoldDB" id="A0A921IP56"/>
<accession>A0A921IP56</accession>
<keyword evidence="3" id="KW-0808">Transferase</keyword>
<dbReference type="InterPro" id="IPR029044">
    <property type="entry name" value="Nucleotide-diphossugar_trans"/>
</dbReference>
<organism evidence="3 4">
    <name type="scientific">Subdoligranulum variabile</name>
    <dbReference type="NCBI Taxonomy" id="214851"/>
    <lineage>
        <taxon>Bacteria</taxon>
        <taxon>Bacillati</taxon>
        <taxon>Bacillota</taxon>
        <taxon>Clostridia</taxon>
        <taxon>Eubacteriales</taxon>
        <taxon>Oscillospiraceae</taxon>
        <taxon>Subdoligranulum</taxon>
    </lineage>
</organism>
<dbReference type="PANTHER" id="PTHR48090:SF8">
    <property type="entry name" value="GLYCOSYLTRANSFERASE CSBB-RELATED"/>
    <property type="match status" value="1"/>
</dbReference>
<protein>
    <submittedName>
        <fullName evidence="3">Glycosyltransferase</fullName>
        <ecNumber evidence="3">2.4.-.-</ecNumber>
    </submittedName>
</protein>
<reference evidence="3" key="2">
    <citation type="submission" date="2021-09" db="EMBL/GenBank/DDBJ databases">
        <authorList>
            <person name="Gilroy R."/>
        </authorList>
    </citation>
    <scope>NUCLEOTIDE SEQUENCE</scope>
    <source>
        <strain evidence="3">ChiBcec21-2208</strain>
    </source>
</reference>
<keyword evidence="3" id="KW-0328">Glycosyltransferase</keyword>
<feature type="transmembrane region" description="Helical" evidence="1">
    <location>
        <begin position="226"/>
        <end position="247"/>
    </location>
</feature>
<reference evidence="3" key="1">
    <citation type="journal article" date="2021" name="PeerJ">
        <title>Extensive microbial diversity within the chicken gut microbiome revealed by metagenomics and culture.</title>
        <authorList>
            <person name="Gilroy R."/>
            <person name="Ravi A."/>
            <person name="Getino M."/>
            <person name="Pursley I."/>
            <person name="Horton D.L."/>
            <person name="Alikhan N.F."/>
            <person name="Baker D."/>
            <person name="Gharbi K."/>
            <person name="Hall N."/>
            <person name="Watson M."/>
            <person name="Adriaenssens E.M."/>
            <person name="Foster-Nyarko E."/>
            <person name="Jarju S."/>
            <person name="Secka A."/>
            <person name="Antonio M."/>
            <person name="Oren A."/>
            <person name="Chaudhuri R.R."/>
            <person name="La Ragione R."/>
            <person name="Hildebrand F."/>
            <person name="Pallen M.J."/>
        </authorList>
    </citation>
    <scope>NUCLEOTIDE SEQUENCE</scope>
    <source>
        <strain evidence="3">ChiBcec21-2208</strain>
    </source>
</reference>
<dbReference type="Proteomes" id="UP000782880">
    <property type="component" value="Unassembled WGS sequence"/>
</dbReference>
<dbReference type="SUPFAM" id="SSF53448">
    <property type="entry name" value="Nucleotide-diphospho-sugar transferases"/>
    <property type="match status" value="1"/>
</dbReference>
<sequence length="303" mass="33619">MNTKEKNFVSAVVYLHNDGARAAEFCRAVAAELDAHFAQYELVAVDDACTDDTVEKLRAWGREQAAPLTILHMSLHHGLENAMNAGLDAAIGDYVYEFDSTRMPYPAACIFQAYQTALEGNDIVSVCPGATRGSSELFYKIFNAYSHSPYRLRTDAFRLVTRRAINRVHASSAHLPYRKAAYAASGLRMTDLLFDGRMTEKQSGRFNLAIDSLALYTDAGFKVSMGITLCMLALALAELLYTLVIFFTGHPVAGWTTTMFVITVGFSGLFAVLTIVVKYLSLLLDLTFKQQKYLVESIEKLQK</sequence>
<dbReference type="Pfam" id="PF00535">
    <property type="entry name" value="Glycos_transf_2"/>
    <property type="match status" value="1"/>
</dbReference>
<dbReference type="GO" id="GO:0005886">
    <property type="term" value="C:plasma membrane"/>
    <property type="evidence" value="ECO:0007669"/>
    <property type="project" value="TreeGrafter"/>
</dbReference>
<proteinExistence type="predicted"/>
<dbReference type="InterPro" id="IPR050256">
    <property type="entry name" value="Glycosyltransferase_2"/>
</dbReference>
<dbReference type="EMBL" id="DYVE01000320">
    <property type="protein sequence ID" value="HJG29460.1"/>
    <property type="molecule type" value="Genomic_DNA"/>
</dbReference>
<dbReference type="EC" id="2.4.-.-" evidence="3"/>
<feature type="transmembrane region" description="Helical" evidence="1">
    <location>
        <begin position="259"/>
        <end position="284"/>
    </location>
</feature>
<dbReference type="Gene3D" id="3.90.550.10">
    <property type="entry name" value="Spore Coat Polysaccharide Biosynthesis Protein SpsA, Chain A"/>
    <property type="match status" value="1"/>
</dbReference>
<gene>
    <name evidence="3" type="ORF">K8V20_12550</name>
</gene>
<evidence type="ECO:0000313" key="3">
    <source>
        <dbReference type="EMBL" id="HJG29460.1"/>
    </source>
</evidence>
<name>A0A921IP56_9FIRM</name>
<feature type="domain" description="Glycosyltransferase 2-like" evidence="2">
    <location>
        <begin position="10"/>
        <end position="161"/>
    </location>
</feature>